<keyword evidence="4" id="KW-1185">Reference proteome</keyword>
<feature type="transmembrane region" description="Helical" evidence="2">
    <location>
        <begin position="152"/>
        <end position="169"/>
    </location>
</feature>
<evidence type="ECO:0000256" key="2">
    <source>
        <dbReference type="SAM" id="Phobius"/>
    </source>
</evidence>
<accession>A0A9P8C9A4</accession>
<feature type="region of interest" description="Disordered" evidence="1">
    <location>
        <begin position="1"/>
        <end position="25"/>
    </location>
</feature>
<keyword evidence="2" id="KW-1133">Transmembrane helix</keyword>
<evidence type="ECO:0000256" key="1">
    <source>
        <dbReference type="SAM" id="MobiDB-lite"/>
    </source>
</evidence>
<comment type="caution">
    <text evidence="3">The sequence shown here is derived from an EMBL/GenBank/DDBJ whole genome shotgun (WGS) entry which is preliminary data.</text>
</comment>
<organism evidence="3 4">
    <name type="scientific">Amylocarpus encephaloides</name>
    <dbReference type="NCBI Taxonomy" id="45428"/>
    <lineage>
        <taxon>Eukaryota</taxon>
        <taxon>Fungi</taxon>
        <taxon>Dikarya</taxon>
        <taxon>Ascomycota</taxon>
        <taxon>Pezizomycotina</taxon>
        <taxon>Leotiomycetes</taxon>
        <taxon>Helotiales</taxon>
        <taxon>Helotiales incertae sedis</taxon>
        <taxon>Amylocarpus</taxon>
    </lineage>
</organism>
<evidence type="ECO:0000313" key="4">
    <source>
        <dbReference type="Proteomes" id="UP000824998"/>
    </source>
</evidence>
<keyword evidence="2" id="KW-0812">Transmembrane</keyword>
<dbReference type="EMBL" id="MU251372">
    <property type="protein sequence ID" value="KAG9238260.1"/>
    <property type="molecule type" value="Genomic_DNA"/>
</dbReference>
<keyword evidence="2" id="KW-0472">Membrane</keyword>
<reference evidence="3" key="1">
    <citation type="journal article" date="2021" name="IMA Fungus">
        <title>Genomic characterization of three marine fungi, including Emericellopsis atlantica sp. nov. with signatures of a generalist lifestyle and marine biomass degradation.</title>
        <authorList>
            <person name="Hagestad O.C."/>
            <person name="Hou L."/>
            <person name="Andersen J.H."/>
            <person name="Hansen E.H."/>
            <person name="Altermark B."/>
            <person name="Li C."/>
            <person name="Kuhnert E."/>
            <person name="Cox R.J."/>
            <person name="Crous P.W."/>
            <person name="Spatafora J.W."/>
            <person name="Lail K."/>
            <person name="Amirebrahimi M."/>
            <person name="Lipzen A."/>
            <person name="Pangilinan J."/>
            <person name="Andreopoulos W."/>
            <person name="Hayes R.D."/>
            <person name="Ng V."/>
            <person name="Grigoriev I.V."/>
            <person name="Jackson S.A."/>
            <person name="Sutton T.D.S."/>
            <person name="Dobson A.D.W."/>
            <person name="Rama T."/>
        </authorList>
    </citation>
    <scope>NUCLEOTIDE SEQUENCE</scope>
    <source>
        <strain evidence="3">TRa018bII</strain>
    </source>
</reference>
<gene>
    <name evidence="3" type="ORF">BJ875DRAFT_437620</name>
</gene>
<dbReference type="Proteomes" id="UP000824998">
    <property type="component" value="Unassembled WGS sequence"/>
</dbReference>
<sequence length="205" mass="22936">MVQTIFGDMPKQTTSRVQIDPYEPPTLRHPGQSIGFGETQSHFGRANANLIPQPWRSHYHSSKLQPKAVNMYKETSPLTKQRNDTRAAEQRWRASLSPKARTPQPVAVNPVDVILSHDEVCALKGAEGPVDLARLEKRLGQSPQPWTFSEGMTWWGIWILSFVSVVYLLKIVSFGLLRIVWQALAWFFEGLSSTTANVLGAGAAR</sequence>
<proteinExistence type="predicted"/>
<evidence type="ECO:0000313" key="3">
    <source>
        <dbReference type="EMBL" id="KAG9238260.1"/>
    </source>
</evidence>
<dbReference type="AlphaFoldDB" id="A0A9P8C9A4"/>
<name>A0A9P8C9A4_9HELO</name>
<protein>
    <submittedName>
        <fullName evidence="3">Uncharacterized protein</fullName>
    </submittedName>
</protein>